<keyword evidence="10" id="KW-1185">Reference proteome</keyword>
<dbReference type="PANTHER" id="PTHR43579:SF1">
    <property type="entry name" value="NEUTRAL METALLOPROTEINASE"/>
    <property type="match status" value="1"/>
</dbReference>
<reference evidence="9" key="2">
    <citation type="submission" date="2023-06" db="EMBL/GenBank/DDBJ databases">
        <authorList>
            <consortium name="Lawrence Berkeley National Laboratory"/>
            <person name="Haridas S."/>
            <person name="Hensen N."/>
            <person name="Bonometti L."/>
            <person name="Westerberg I."/>
            <person name="Brannstrom I.O."/>
            <person name="Guillou S."/>
            <person name="Cros-Aarteil S."/>
            <person name="Calhoun S."/>
            <person name="Kuo A."/>
            <person name="Mondo S."/>
            <person name="Pangilinan J."/>
            <person name="Riley R."/>
            <person name="LaButti K."/>
            <person name="Andreopoulos B."/>
            <person name="Lipzen A."/>
            <person name="Chen C."/>
            <person name="Yanf M."/>
            <person name="Daum C."/>
            <person name="Ng V."/>
            <person name="Clum A."/>
            <person name="Steindorff A."/>
            <person name="Ohm R."/>
            <person name="Martin F."/>
            <person name="Silar P."/>
            <person name="Natvig D."/>
            <person name="Lalanne C."/>
            <person name="Gautier V."/>
            <person name="Ament-velasquez S.L."/>
            <person name="Kruys A."/>
            <person name="Hutchinson M.I."/>
            <person name="Powell A.J."/>
            <person name="Barry K."/>
            <person name="Miller A.N."/>
            <person name="Grigoriev I.V."/>
            <person name="Debuchy R."/>
            <person name="Gladieux P."/>
            <person name="Thoren M.H."/>
            <person name="Johannesson H."/>
        </authorList>
    </citation>
    <scope>NUCLEOTIDE SEQUENCE</scope>
    <source>
        <strain evidence="9">CBS 232.78</strain>
    </source>
</reference>
<dbReference type="AlphaFoldDB" id="A0AAE0U501"/>
<evidence type="ECO:0000259" key="7">
    <source>
        <dbReference type="Pfam" id="PF01447"/>
    </source>
</evidence>
<evidence type="ECO:0000313" key="9">
    <source>
        <dbReference type="EMBL" id="KAK3391042.1"/>
    </source>
</evidence>
<evidence type="ECO:0000256" key="1">
    <source>
        <dbReference type="ARBA" id="ARBA00022670"/>
    </source>
</evidence>
<dbReference type="GO" id="GO:0006508">
    <property type="term" value="P:proteolysis"/>
    <property type="evidence" value="ECO:0007669"/>
    <property type="project" value="UniProtKB-KW"/>
</dbReference>
<reference evidence="9" key="1">
    <citation type="journal article" date="2023" name="Mol. Phylogenet. Evol.">
        <title>Genome-scale phylogeny and comparative genomics of the fungal order Sordariales.</title>
        <authorList>
            <person name="Hensen N."/>
            <person name="Bonometti L."/>
            <person name="Westerberg I."/>
            <person name="Brannstrom I.O."/>
            <person name="Guillou S."/>
            <person name="Cros-Aarteil S."/>
            <person name="Calhoun S."/>
            <person name="Haridas S."/>
            <person name="Kuo A."/>
            <person name="Mondo S."/>
            <person name="Pangilinan J."/>
            <person name="Riley R."/>
            <person name="LaButti K."/>
            <person name="Andreopoulos B."/>
            <person name="Lipzen A."/>
            <person name="Chen C."/>
            <person name="Yan M."/>
            <person name="Daum C."/>
            <person name="Ng V."/>
            <person name="Clum A."/>
            <person name="Steindorff A."/>
            <person name="Ohm R.A."/>
            <person name="Martin F."/>
            <person name="Silar P."/>
            <person name="Natvig D.O."/>
            <person name="Lalanne C."/>
            <person name="Gautier V."/>
            <person name="Ament-Velasquez S.L."/>
            <person name="Kruys A."/>
            <person name="Hutchinson M.I."/>
            <person name="Powell A.J."/>
            <person name="Barry K."/>
            <person name="Miller A.N."/>
            <person name="Grigoriev I.V."/>
            <person name="Debuchy R."/>
            <person name="Gladieux P."/>
            <person name="Hiltunen Thoren M."/>
            <person name="Johannesson H."/>
        </authorList>
    </citation>
    <scope>NUCLEOTIDE SEQUENCE</scope>
    <source>
        <strain evidence="9">CBS 232.78</strain>
    </source>
</reference>
<evidence type="ECO:0000313" key="10">
    <source>
        <dbReference type="Proteomes" id="UP001285441"/>
    </source>
</evidence>
<evidence type="ECO:0000256" key="6">
    <source>
        <dbReference type="SAM" id="MobiDB-lite"/>
    </source>
</evidence>
<organism evidence="9 10">
    <name type="scientific">Podospora didyma</name>
    <dbReference type="NCBI Taxonomy" id="330526"/>
    <lineage>
        <taxon>Eukaryota</taxon>
        <taxon>Fungi</taxon>
        <taxon>Dikarya</taxon>
        <taxon>Ascomycota</taxon>
        <taxon>Pezizomycotina</taxon>
        <taxon>Sordariomycetes</taxon>
        <taxon>Sordariomycetidae</taxon>
        <taxon>Sordariales</taxon>
        <taxon>Podosporaceae</taxon>
        <taxon>Podospora</taxon>
    </lineage>
</organism>
<keyword evidence="5 9" id="KW-0482">Metalloprotease</keyword>
<dbReference type="InterPro" id="IPR027268">
    <property type="entry name" value="Peptidase_M4/M1_CTD_sf"/>
</dbReference>
<sequence>MCSFVPRTVFQSIIDDETASEEAKRDAQNQIDAITQTLTSISSSAKAGSKAWTRYDTIPTGFEEFSCKIWGMATRNYSEISYETGEVLGSSYQPLPGILYSASQDPPYEQDPDVNICMGHLRTTYDFYKTVMGRNSIDGKGKQLEASIHYSIRYGNAIWEKNSQQMVFGDGDGSSRFGRRAGVFKPGSMVGSLDVTAHEVTHGVTQNTAGFEYIGQSGALNESMSDLFGSMVLQWKQVQTVEEASWLIGAGILYEGSESLKGKKAQATSLRSMKDPASPSNLDPQPDHKNHALYYKGTTWDHGGVHRNSGVPNHAFYKVAMRLGGYSWDRAGKIWYATLTDKRMHPQTTFVEFAKVTVDQAGRLHPDDPSVADVVATAWKEVGVL</sequence>
<dbReference type="Gene3D" id="1.10.390.10">
    <property type="entry name" value="Neutral Protease Domain 2"/>
    <property type="match status" value="1"/>
</dbReference>
<dbReference type="PANTHER" id="PTHR43579">
    <property type="match status" value="1"/>
</dbReference>
<evidence type="ECO:0000256" key="4">
    <source>
        <dbReference type="ARBA" id="ARBA00022833"/>
    </source>
</evidence>
<keyword evidence="2" id="KW-0479">Metal-binding</keyword>
<name>A0AAE0U501_9PEZI</name>
<evidence type="ECO:0000256" key="5">
    <source>
        <dbReference type="ARBA" id="ARBA00023049"/>
    </source>
</evidence>
<dbReference type="Pfam" id="PF01447">
    <property type="entry name" value="Peptidase_M4"/>
    <property type="match status" value="1"/>
</dbReference>
<feature type="domain" description="Peptidase M4" evidence="7">
    <location>
        <begin position="121"/>
        <end position="206"/>
    </location>
</feature>
<evidence type="ECO:0000256" key="2">
    <source>
        <dbReference type="ARBA" id="ARBA00022723"/>
    </source>
</evidence>
<dbReference type="SUPFAM" id="SSF55486">
    <property type="entry name" value="Metalloproteases ('zincins'), catalytic domain"/>
    <property type="match status" value="1"/>
</dbReference>
<dbReference type="Gene3D" id="3.10.170.10">
    <property type="match status" value="1"/>
</dbReference>
<dbReference type="GO" id="GO:0046872">
    <property type="term" value="F:metal ion binding"/>
    <property type="evidence" value="ECO:0007669"/>
    <property type="project" value="UniProtKB-KW"/>
</dbReference>
<dbReference type="Pfam" id="PF02868">
    <property type="entry name" value="Peptidase_M4_C"/>
    <property type="match status" value="1"/>
</dbReference>
<feature type="domain" description="Peptidase M4 C-terminal" evidence="8">
    <location>
        <begin position="209"/>
        <end position="384"/>
    </location>
</feature>
<dbReference type="InterPro" id="IPR001570">
    <property type="entry name" value="Peptidase_M4_C_domain"/>
</dbReference>
<keyword evidence="3" id="KW-0378">Hydrolase</keyword>
<dbReference type="InterPro" id="IPR052759">
    <property type="entry name" value="Metalloprotease_M4"/>
</dbReference>
<dbReference type="CDD" id="cd09597">
    <property type="entry name" value="M4_TLP"/>
    <property type="match status" value="1"/>
</dbReference>
<protein>
    <submittedName>
        <fullName evidence="9">Extracellular metalloprotease</fullName>
    </submittedName>
</protein>
<proteinExistence type="predicted"/>
<dbReference type="Proteomes" id="UP001285441">
    <property type="component" value="Unassembled WGS sequence"/>
</dbReference>
<evidence type="ECO:0000256" key="3">
    <source>
        <dbReference type="ARBA" id="ARBA00022801"/>
    </source>
</evidence>
<gene>
    <name evidence="9" type="ORF">B0H63DRAFT_467118</name>
</gene>
<dbReference type="GO" id="GO:0004222">
    <property type="term" value="F:metalloendopeptidase activity"/>
    <property type="evidence" value="ECO:0007669"/>
    <property type="project" value="InterPro"/>
</dbReference>
<keyword evidence="4" id="KW-0862">Zinc</keyword>
<accession>A0AAE0U501</accession>
<evidence type="ECO:0000259" key="8">
    <source>
        <dbReference type="Pfam" id="PF02868"/>
    </source>
</evidence>
<dbReference type="InterPro" id="IPR013856">
    <property type="entry name" value="Peptidase_M4_domain"/>
</dbReference>
<feature type="region of interest" description="Disordered" evidence="6">
    <location>
        <begin position="267"/>
        <end position="289"/>
    </location>
</feature>
<comment type="caution">
    <text evidence="9">The sequence shown here is derived from an EMBL/GenBank/DDBJ whole genome shotgun (WGS) entry which is preliminary data.</text>
</comment>
<dbReference type="EMBL" id="JAULSW010000002">
    <property type="protein sequence ID" value="KAK3391042.1"/>
    <property type="molecule type" value="Genomic_DNA"/>
</dbReference>
<keyword evidence="1" id="KW-0645">Protease</keyword>